<evidence type="ECO:0000259" key="4">
    <source>
        <dbReference type="PROSITE" id="PS51667"/>
    </source>
</evidence>
<dbReference type="EMBL" id="JARPOI010000005">
    <property type="protein sequence ID" value="KAJ9181185.1"/>
    <property type="molecule type" value="Genomic_DNA"/>
</dbReference>
<dbReference type="InterPro" id="IPR014977">
    <property type="entry name" value="WRC_dom"/>
</dbReference>
<protein>
    <recommendedName>
        <fullName evidence="4">WRC domain-containing protein</fullName>
    </recommendedName>
</protein>
<proteinExistence type="predicted"/>
<dbReference type="PANTHER" id="PTHR34122">
    <property type="entry name" value="EXPRESSED PROTEIN-RELATED"/>
    <property type="match status" value="1"/>
</dbReference>
<name>A0ABQ9MNF9_HEVBR</name>
<feature type="domain" description="WRC" evidence="4">
    <location>
        <begin position="215"/>
        <end position="259"/>
    </location>
</feature>
<keyword evidence="6" id="KW-1185">Reference proteome</keyword>
<comment type="caution">
    <text evidence="2">Lacks conserved residue(s) required for the propagation of feature annotation.</text>
</comment>
<feature type="compositionally biased region" description="Acidic residues" evidence="3">
    <location>
        <begin position="185"/>
        <end position="196"/>
    </location>
</feature>
<evidence type="ECO:0000313" key="5">
    <source>
        <dbReference type="EMBL" id="KAJ9181185.1"/>
    </source>
</evidence>
<dbReference type="PROSITE" id="PS51667">
    <property type="entry name" value="WRC"/>
    <property type="match status" value="1"/>
</dbReference>
<comment type="caution">
    <text evidence="5">The sequence shown here is derived from an EMBL/GenBank/DDBJ whole genome shotgun (WGS) entry which is preliminary data.</text>
</comment>
<gene>
    <name evidence="5" type="ORF">P3X46_009339</name>
</gene>
<feature type="compositionally biased region" description="Polar residues" evidence="3">
    <location>
        <begin position="253"/>
        <end position="275"/>
    </location>
</feature>
<feature type="compositionally biased region" description="Low complexity" evidence="3">
    <location>
        <begin position="9"/>
        <end position="38"/>
    </location>
</feature>
<dbReference type="Pfam" id="PF08879">
    <property type="entry name" value="WRC"/>
    <property type="match status" value="1"/>
</dbReference>
<dbReference type="PANTHER" id="PTHR34122:SF1">
    <property type="entry name" value="EXPRESSED PROTEIN"/>
    <property type="match status" value="1"/>
</dbReference>
<feature type="region of interest" description="Disordered" evidence="3">
    <location>
        <begin position="1"/>
        <end position="84"/>
    </location>
</feature>
<keyword evidence="1" id="KW-0539">Nucleus</keyword>
<organism evidence="5 6">
    <name type="scientific">Hevea brasiliensis</name>
    <name type="common">Para rubber tree</name>
    <name type="synonym">Siphonia brasiliensis</name>
    <dbReference type="NCBI Taxonomy" id="3981"/>
    <lineage>
        <taxon>Eukaryota</taxon>
        <taxon>Viridiplantae</taxon>
        <taxon>Streptophyta</taxon>
        <taxon>Embryophyta</taxon>
        <taxon>Tracheophyta</taxon>
        <taxon>Spermatophyta</taxon>
        <taxon>Magnoliopsida</taxon>
        <taxon>eudicotyledons</taxon>
        <taxon>Gunneridae</taxon>
        <taxon>Pentapetalae</taxon>
        <taxon>rosids</taxon>
        <taxon>fabids</taxon>
        <taxon>Malpighiales</taxon>
        <taxon>Euphorbiaceae</taxon>
        <taxon>Crotonoideae</taxon>
        <taxon>Micrandreae</taxon>
        <taxon>Hevea</taxon>
    </lineage>
</organism>
<reference evidence="5" key="1">
    <citation type="journal article" date="2023" name="Plant Biotechnol. J.">
        <title>Chromosome-level wild Hevea brasiliensis genome provides new tools for genomic-assisted breeding and valuable loci to elevate rubber yield.</title>
        <authorList>
            <person name="Cheng H."/>
            <person name="Song X."/>
            <person name="Hu Y."/>
            <person name="Wu T."/>
            <person name="Yang Q."/>
            <person name="An Z."/>
            <person name="Feng S."/>
            <person name="Deng Z."/>
            <person name="Wu W."/>
            <person name="Zeng X."/>
            <person name="Tu M."/>
            <person name="Wang X."/>
            <person name="Huang H."/>
        </authorList>
    </citation>
    <scope>NUCLEOTIDE SEQUENCE</scope>
    <source>
        <strain evidence="5">MT/VB/25A 57/8</strain>
    </source>
</reference>
<evidence type="ECO:0000256" key="3">
    <source>
        <dbReference type="SAM" id="MobiDB-lite"/>
    </source>
</evidence>
<feature type="region of interest" description="Disordered" evidence="3">
    <location>
        <begin position="253"/>
        <end position="284"/>
    </location>
</feature>
<feature type="compositionally biased region" description="Polar residues" evidence="3">
    <location>
        <begin position="39"/>
        <end position="62"/>
    </location>
</feature>
<evidence type="ECO:0000313" key="6">
    <source>
        <dbReference type="Proteomes" id="UP001174677"/>
    </source>
</evidence>
<sequence>MRIRKRKVPFPLSSLSPVPLSDPHLSRSSSDQLQLLRSNPHQNFSSQDAKASYFTSQSSDQPNYPIGGPPNAQDCSDGSWKQEDKKVLMQDEEVKGGEGEKSNDTRKASFLGAKTSTMAFQKSTSSHQDGRWRWCEGEKAFPVKKRRGSFETRSNEETLIEKDKKMKTKMKTRMNKKCMQRNGSEELEEDGDEETKVDDHRTSSSVKKRVRGGALSEGSRCSRVNGRGWRCCQQTLVGYSLCEHHLGKGRLRSMTSVRSRSMAETATNKGESQPLSSPPMPLAGEETKGISLDDKVIGAVHEDEEVIKKPLITTKKKQKLGMVKARSISSLLGQSNNAIELSENDE</sequence>
<dbReference type="Proteomes" id="UP001174677">
    <property type="component" value="Chromosome 5"/>
</dbReference>
<feature type="compositionally biased region" description="Basic residues" evidence="3">
    <location>
        <begin position="168"/>
        <end position="179"/>
    </location>
</feature>
<evidence type="ECO:0000256" key="2">
    <source>
        <dbReference type="PROSITE-ProRule" id="PRU01002"/>
    </source>
</evidence>
<feature type="region of interest" description="Disordered" evidence="3">
    <location>
        <begin position="168"/>
        <end position="219"/>
    </location>
</feature>
<evidence type="ECO:0000256" key="1">
    <source>
        <dbReference type="ARBA" id="ARBA00023242"/>
    </source>
</evidence>
<accession>A0ABQ9MNF9</accession>